<evidence type="ECO:0000256" key="11">
    <source>
        <dbReference type="ARBA" id="ARBA00023136"/>
    </source>
</evidence>
<comment type="catalytic activity">
    <reaction evidence="1">
        <text>Preferential release of a C-terminal arginine or lysine residue.</text>
        <dbReference type="EC" id="3.4.16.6"/>
    </reaction>
</comment>
<dbReference type="OrthoDB" id="443318at2759"/>
<evidence type="ECO:0000256" key="1">
    <source>
        <dbReference type="ARBA" id="ARBA00001003"/>
    </source>
</evidence>
<dbReference type="PANTHER" id="PTHR11802">
    <property type="entry name" value="SERINE PROTEASE FAMILY S10 SERINE CARBOXYPEPTIDASE"/>
    <property type="match status" value="1"/>
</dbReference>
<organism evidence="16 17">
    <name type="scientific">[Emmonsia] crescens</name>
    <dbReference type="NCBI Taxonomy" id="73230"/>
    <lineage>
        <taxon>Eukaryota</taxon>
        <taxon>Fungi</taxon>
        <taxon>Dikarya</taxon>
        <taxon>Ascomycota</taxon>
        <taxon>Pezizomycotina</taxon>
        <taxon>Eurotiomycetes</taxon>
        <taxon>Eurotiomycetidae</taxon>
        <taxon>Onygenales</taxon>
        <taxon>Ajellomycetaceae</taxon>
        <taxon>Emergomyces</taxon>
    </lineage>
</organism>
<dbReference type="GO" id="GO:0004185">
    <property type="term" value="F:serine-type carboxypeptidase activity"/>
    <property type="evidence" value="ECO:0007669"/>
    <property type="project" value="UniProtKB-UniRule"/>
</dbReference>
<keyword evidence="7 15" id="KW-0645">Protease</keyword>
<evidence type="ECO:0000256" key="13">
    <source>
        <dbReference type="ARBA" id="ARBA00023288"/>
    </source>
</evidence>
<dbReference type="InterPro" id="IPR033124">
    <property type="entry name" value="Ser_caboxypep_his_AS"/>
</dbReference>
<keyword evidence="5" id="KW-0336">GPI-anchor</keyword>
<dbReference type="GO" id="GO:0005886">
    <property type="term" value="C:plasma membrane"/>
    <property type="evidence" value="ECO:0007669"/>
    <property type="project" value="UniProtKB-SubCell"/>
</dbReference>
<keyword evidence="6 15" id="KW-0121">Carboxypeptidase</keyword>
<comment type="caution">
    <text evidence="16">The sequence shown here is derived from an EMBL/GenBank/DDBJ whole genome shotgun (WGS) entry which is preliminary data.</text>
</comment>
<evidence type="ECO:0000256" key="3">
    <source>
        <dbReference type="ARBA" id="ARBA00009431"/>
    </source>
</evidence>
<dbReference type="PROSITE" id="PS00131">
    <property type="entry name" value="CARBOXYPEPT_SER_SER"/>
    <property type="match status" value="1"/>
</dbReference>
<keyword evidence="11" id="KW-0472">Membrane</keyword>
<dbReference type="InterPro" id="IPR018202">
    <property type="entry name" value="Ser_caboxypep_ser_AS"/>
</dbReference>
<sequence>MRIPITAPAAVVALVRPVLSQYFPPTPKDLRTVSLENGVSISYKQTSICETTPDVKAFSGYVHLPPGTLEDVGVYQNYSTNTFFWFFEAREDPINAPLSAWMNGGPGSSSMFGLFQENGPCTVNHDSNSTTLNPWSWNRNVNMLYIDQPVQTGFSYDALVNITADFLSGNITIEDFSNDSHVPIQSRTFWVGTYPSQNPQNTVNNTSNATRSFWHFAQAWFQGFPEYKPQNDKISIWAESYGGKYGPSFARFLLEQNQKIRDGTIANKDYKVLHLDTLGIISGCIDIFSQIFTYPEFARNNTYGIEAVNSTTYEAMLDAYHKPGGCSEQLETCRRLTHEGDLDHYGNNATVNEACRKASENCIGVEAPYSEASGMSYYDITHPRADPFPPPFFQGYLNRPHVQADLGVPLNYTSSSMAVYIAFNTTGDYVSPGAHGYTNDIGYLLESGIKVALVHGDRDYSCNWVGGESTSLAVNYPDSSRFRATGYSDIQINSSYIGGQVRQYGNFSFSRVYQAGHMVPAYQPETAFEIFRRAMFDKDIATGKINTAIDKEYATKGSPTTFQIGNKPPPKPKPTCYVLDFYSCTDDQVAAITNGSALIRDYILIDENTQHLFPDIKFPTPTSPGKKPTNTAKKATAARSKLGSGGLGISVLLLALLLL</sequence>
<keyword evidence="9 15" id="KW-0378">Hydrolase</keyword>
<evidence type="ECO:0000256" key="7">
    <source>
        <dbReference type="ARBA" id="ARBA00022670"/>
    </source>
</evidence>
<dbReference type="PANTHER" id="PTHR11802:SF189">
    <property type="entry name" value="CARBOXYPEPTIDASE"/>
    <property type="match status" value="1"/>
</dbReference>
<dbReference type="GO" id="GO:0098552">
    <property type="term" value="C:side of membrane"/>
    <property type="evidence" value="ECO:0007669"/>
    <property type="project" value="UniProtKB-KW"/>
</dbReference>
<dbReference type="EMBL" id="LCZI01000059">
    <property type="protein sequence ID" value="KKZ68735.1"/>
    <property type="molecule type" value="Genomic_DNA"/>
</dbReference>
<accession>A0A0G2IEF2</accession>
<evidence type="ECO:0000256" key="14">
    <source>
        <dbReference type="ARBA" id="ARBA00037356"/>
    </source>
</evidence>
<dbReference type="Proteomes" id="UP000034164">
    <property type="component" value="Unassembled WGS sequence"/>
</dbReference>
<comment type="similarity">
    <text evidence="3 15">Belongs to the peptidase S10 family.</text>
</comment>
<reference evidence="17" key="1">
    <citation type="journal article" date="2015" name="PLoS Genet.">
        <title>The dynamic genome and transcriptome of the human fungal pathogen Blastomyces and close relative Emmonsia.</title>
        <authorList>
            <person name="Munoz J.F."/>
            <person name="Gauthier G.M."/>
            <person name="Desjardins C.A."/>
            <person name="Gallo J.E."/>
            <person name="Holder J."/>
            <person name="Sullivan T.D."/>
            <person name="Marty A.J."/>
            <person name="Carmen J.C."/>
            <person name="Chen Z."/>
            <person name="Ding L."/>
            <person name="Gujja S."/>
            <person name="Magrini V."/>
            <person name="Misas E."/>
            <person name="Mitreva M."/>
            <person name="Priest M."/>
            <person name="Saif S."/>
            <person name="Whiston E.A."/>
            <person name="Young S."/>
            <person name="Zeng Q."/>
            <person name="Goldman W.E."/>
            <person name="Mardis E.R."/>
            <person name="Taylor J.W."/>
            <person name="McEwen J.G."/>
            <person name="Clay O.K."/>
            <person name="Klein B.S."/>
            <person name="Cuomo C.A."/>
        </authorList>
    </citation>
    <scope>NUCLEOTIDE SEQUENCE [LARGE SCALE GENOMIC DNA]</scope>
    <source>
        <strain evidence="17">UAMH 3008</strain>
    </source>
</reference>
<dbReference type="GO" id="GO:0006508">
    <property type="term" value="P:proteolysis"/>
    <property type="evidence" value="ECO:0007669"/>
    <property type="project" value="UniProtKB-KW"/>
</dbReference>
<evidence type="ECO:0000313" key="17">
    <source>
        <dbReference type="Proteomes" id="UP000034164"/>
    </source>
</evidence>
<keyword evidence="13" id="KW-0449">Lipoprotein</keyword>
<evidence type="ECO:0000256" key="12">
    <source>
        <dbReference type="ARBA" id="ARBA00023180"/>
    </source>
</evidence>
<comment type="subcellular location">
    <subcellularLocation>
        <location evidence="2">Cell membrane</location>
        <topology evidence="2">Lipid-anchor</topology>
        <topology evidence="2">GPI-anchor</topology>
    </subcellularLocation>
</comment>
<proteinExistence type="inferred from homology"/>
<protein>
    <recommendedName>
        <fullName evidence="15">Carboxypeptidase</fullName>
        <ecNumber evidence="15">3.4.16.-</ecNumber>
    </recommendedName>
</protein>
<dbReference type="PROSITE" id="PS00560">
    <property type="entry name" value="CARBOXYPEPT_SER_HIS"/>
    <property type="match status" value="1"/>
</dbReference>
<dbReference type="PRINTS" id="PR00724">
    <property type="entry name" value="CRBOXYPTASEC"/>
</dbReference>
<dbReference type="EC" id="3.4.16.-" evidence="15"/>
<evidence type="ECO:0000313" key="16">
    <source>
        <dbReference type="EMBL" id="KKZ68735.1"/>
    </source>
</evidence>
<evidence type="ECO:0000256" key="2">
    <source>
        <dbReference type="ARBA" id="ARBA00004609"/>
    </source>
</evidence>
<dbReference type="SUPFAM" id="SSF53474">
    <property type="entry name" value="alpha/beta-Hydrolases"/>
    <property type="match status" value="1"/>
</dbReference>
<name>A0A0G2IEF2_9EURO</name>
<evidence type="ECO:0000256" key="8">
    <source>
        <dbReference type="ARBA" id="ARBA00022729"/>
    </source>
</evidence>
<dbReference type="InterPro" id="IPR001563">
    <property type="entry name" value="Peptidase_S10"/>
</dbReference>
<keyword evidence="12" id="KW-0325">Glycoprotein</keyword>
<dbReference type="GO" id="GO:0000324">
    <property type="term" value="C:fungal-type vacuole"/>
    <property type="evidence" value="ECO:0007669"/>
    <property type="project" value="TreeGrafter"/>
</dbReference>
<evidence type="ECO:0000256" key="4">
    <source>
        <dbReference type="ARBA" id="ARBA00022475"/>
    </source>
</evidence>
<evidence type="ECO:0000256" key="5">
    <source>
        <dbReference type="ARBA" id="ARBA00022622"/>
    </source>
</evidence>
<keyword evidence="8 15" id="KW-0732">Signal</keyword>
<evidence type="ECO:0000256" key="9">
    <source>
        <dbReference type="ARBA" id="ARBA00022801"/>
    </source>
</evidence>
<evidence type="ECO:0000256" key="15">
    <source>
        <dbReference type="RuleBase" id="RU361156"/>
    </source>
</evidence>
<keyword evidence="4" id="KW-1003">Cell membrane</keyword>
<dbReference type="Pfam" id="PF00450">
    <property type="entry name" value="Peptidase_S10"/>
    <property type="match status" value="1"/>
</dbReference>
<dbReference type="Gene3D" id="3.40.50.1820">
    <property type="entry name" value="alpha/beta hydrolase"/>
    <property type="match status" value="1"/>
</dbReference>
<feature type="chain" id="PRO_5005117739" description="Carboxypeptidase" evidence="15">
    <location>
        <begin position="21"/>
        <end position="659"/>
    </location>
</feature>
<comment type="function">
    <text evidence="14">Extracellular serine carboxypeptidase that contributes to pathogenicity.</text>
</comment>
<dbReference type="InterPro" id="IPR029058">
    <property type="entry name" value="AB_hydrolase_fold"/>
</dbReference>
<evidence type="ECO:0000256" key="10">
    <source>
        <dbReference type="ARBA" id="ARBA00023026"/>
    </source>
</evidence>
<dbReference type="AlphaFoldDB" id="A0A0G2IEF2"/>
<keyword evidence="10" id="KW-0843">Virulence</keyword>
<evidence type="ECO:0000256" key="6">
    <source>
        <dbReference type="ARBA" id="ARBA00022645"/>
    </source>
</evidence>
<dbReference type="VEuPathDB" id="FungiDB:EMCG_05644"/>
<feature type="signal peptide" evidence="15">
    <location>
        <begin position="1"/>
        <end position="20"/>
    </location>
</feature>
<gene>
    <name evidence="16" type="ORF">EMCG_05644</name>
</gene>